<reference evidence="1" key="2">
    <citation type="submission" date="2017-11" db="EMBL/GenBank/DDBJ databases">
        <title>Coralsnake Venomics: Analyses of Venom Gland Transcriptomes and Proteomes of Six Brazilian Taxa.</title>
        <authorList>
            <person name="Aird S.D."/>
            <person name="Jorge da Silva N."/>
            <person name="Qiu L."/>
            <person name="Villar-Briones A."/>
            <person name="Aparecida-Saddi V."/>
            <person name="Campos-Telles M.P."/>
            <person name="Grau M."/>
            <person name="Mikheyev A.S."/>
        </authorList>
    </citation>
    <scope>NUCLEOTIDE SEQUENCE</scope>
    <source>
        <tissue evidence="1">Venom_gland</tissue>
    </source>
</reference>
<accession>A0A2D4IT92</accession>
<evidence type="ECO:0000313" key="1">
    <source>
        <dbReference type="EMBL" id="LAA87435.1"/>
    </source>
</evidence>
<sequence>MLTNFANHWQIIRRMLYVVLHIVLKRKMVVYSRQKSCFFEESMESNWDIYVHLCSGNLTHILCVQDQKVSRLRSTARTDDYAQDNTCIKINANYLNMKHKTFITDSRFENTVIQKHTNFCIIPPGNI</sequence>
<organism evidence="1">
    <name type="scientific">Micrurus lemniscatus lemniscatus</name>
    <dbReference type="NCBI Taxonomy" id="129467"/>
    <lineage>
        <taxon>Eukaryota</taxon>
        <taxon>Metazoa</taxon>
        <taxon>Chordata</taxon>
        <taxon>Craniata</taxon>
        <taxon>Vertebrata</taxon>
        <taxon>Euteleostomi</taxon>
        <taxon>Lepidosauria</taxon>
        <taxon>Squamata</taxon>
        <taxon>Bifurcata</taxon>
        <taxon>Unidentata</taxon>
        <taxon>Episquamata</taxon>
        <taxon>Toxicofera</taxon>
        <taxon>Serpentes</taxon>
        <taxon>Colubroidea</taxon>
        <taxon>Elapidae</taxon>
        <taxon>Elapinae</taxon>
        <taxon>Micrurus</taxon>
    </lineage>
</organism>
<protein>
    <submittedName>
        <fullName evidence="1">Uncharacterized protein</fullName>
    </submittedName>
</protein>
<dbReference type="EMBL" id="IACK01129620">
    <property type="protein sequence ID" value="LAA87435.1"/>
    <property type="molecule type" value="Transcribed_RNA"/>
</dbReference>
<dbReference type="AlphaFoldDB" id="A0A2D4IT92"/>
<name>A0A2D4IT92_MICLE</name>
<reference evidence="1" key="1">
    <citation type="submission" date="2017-07" db="EMBL/GenBank/DDBJ databases">
        <authorList>
            <person name="Mikheyev A."/>
            <person name="Grau M."/>
        </authorList>
    </citation>
    <scope>NUCLEOTIDE SEQUENCE</scope>
    <source>
        <tissue evidence="1">Venom_gland</tissue>
    </source>
</reference>
<proteinExistence type="predicted"/>